<evidence type="ECO:0000313" key="4">
    <source>
        <dbReference type="Proteomes" id="UP000587608"/>
    </source>
</evidence>
<proteinExistence type="predicted"/>
<dbReference type="PANTHER" id="PTHR43119:SF1">
    <property type="entry name" value="ABC TRANSPORTER DOMAIN-CONTAINING PROTEIN"/>
    <property type="match status" value="1"/>
</dbReference>
<comment type="caution">
    <text evidence="3">The sequence shown here is derived from an EMBL/GenBank/DDBJ whole genome shotgun (WGS) entry which is preliminary data.</text>
</comment>
<feature type="compositionally biased region" description="Polar residues" evidence="1">
    <location>
        <begin position="215"/>
        <end position="230"/>
    </location>
</feature>
<dbReference type="Proteomes" id="UP000587608">
    <property type="component" value="Unassembled WGS sequence"/>
</dbReference>
<feature type="region of interest" description="Disordered" evidence="1">
    <location>
        <begin position="202"/>
        <end position="230"/>
    </location>
</feature>
<dbReference type="EMBL" id="JACERG010000017">
    <property type="protein sequence ID" value="MBA5224623.1"/>
    <property type="molecule type" value="Genomic_DNA"/>
</dbReference>
<keyword evidence="3" id="KW-0547">Nucleotide-binding</keyword>
<organism evidence="3 4">
    <name type="scientific">Streptomyces griseoaurantiacus</name>
    <dbReference type="NCBI Taxonomy" id="68213"/>
    <lineage>
        <taxon>Bacteria</taxon>
        <taxon>Bacillati</taxon>
        <taxon>Actinomycetota</taxon>
        <taxon>Actinomycetes</taxon>
        <taxon>Kitasatosporales</taxon>
        <taxon>Streptomycetaceae</taxon>
        <taxon>Streptomyces</taxon>
        <taxon>Streptomyces aurantiacus group</taxon>
    </lineage>
</organism>
<dbReference type="PANTHER" id="PTHR43119">
    <property type="entry name" value="ABC TRANSPORT PROTEIN ATP-BINDING COMPONENT-RELATED"/>
    <property type="match status" value="1"/>
</dbReference>
<dbReference type="GO" id="GO:0005524">
    <property type="term" value="F:ATP binding"/>
    <property type="evidence" value="ECO:0007669"/>
    <property type="project" value="UniProtKB-KW"/>
</dbReference>
<dbReference type="GO" id="GO:0016887">
    <property type="term" value="F:ATP hydrolysis activity"/>
    <property type="evidence" value="ECO:0007669"/>
    <property type="project" value="InterPro"/>
</dbReference>
<feature type="domain" description="ABC transporter" evidence="2">
    <location>
        <begin position="26"/>
        <end position="163"/>
    </location>
</feature>
<evidence type="ECO:0000256" key="1">
    <source>
        <dbReference type="SAM" id="MobiDB-lite"/>
    </source>
</evidence>
<evidence type="ECO:0000259" key="2">
    <source>
        <dbReference type="Pfam" id="PF00005"/>
    </source>
</evidence>
<dbReference type="AlphaFoldDB" id="A0A7W2DX61"/>
<reference evidence="3 4" key="1">
    <citation type="submission" date="2020-07" db="EMBL/GenBank/DDBJ databases">
        <title>Differential regulation of undecylprodigiosin biosynthesis in the yeast-scavenging Streptomyces strain MBK6.</title>
        <authorList>
            <person name="Baral B."/>
            <person name="Siitonen V."/>
            <person name="Laughlin M."/>
            <person name="Yamada K."/>
            <person name="Ilomaeki M."/>
            <person name="Metsae-Ketelae M."/>
            <person name="Niemi J."/>
        </authorList>
    </citation>
    <scope>NUCLEOTIDE SEQUENCE [LARGE SCALE GENOMIC DNA]</scope>
    <source>
        <strain evidence="3 4">MBK6</strain>
    </source>
</reference>
<dbReference type="InterPro" id="IPR027417">
    <property type="entry name" value="P-loop_NTPase"/>
</dbReference>
<dbReference type="InterPro" id="IPR003439">
    <property type="entry name" value="ABC_transporter-like_ATP-bd"/>
</dbReference>
<sequence length="230" mass="23747">MWPRAADPLALDVGLRAVTCAGALELTLDVAAGERVALSGRDGATAMALLRAVAGLNPVGGGQITVGGRGSRTPAERAWRARACAWLPRRPVPARSRARAADVLARSAHPAAAAFAADRLGVAELRDRPLHGLTPAEIQRLHWARVIGCVAAGAGVLLADEPAEGLEPHDREALVLLLAELPVTLLMATADPVLTALCDRRVGTTSDRPGAPRSPATTGFGSKSPASLQN</sequence>
<name>A0A7W2DX61_9ACTN</name>
<evidence type="ECO:0000313" key="3">
    <source>
        <dbReference type="EMBL" id="MBA5224623.1"/>
    </source>
</evidence>
<dbReference type="SUPFAM" id="SSF52540">
    <property type="entry name" value="P-loop containing nucleoside triphosphate hydrolases"/>
    <property type="match status" value="1"/>
</dbReference>
<protein>
    <submittedName>
        <fullName evidence="3">ATP-binding cassette domain-containing protein</fullName>
    </submittedName>
</protein>
<gene>
    <name evidence="3" type="ORF">H1X69_24940</name>
</gene>
<keyword evidence="3" id="KW-0067">ATP-binding</keyword>
<dbReference type="Gene3D" id="3.40.50.300">
    <property type="entry name" value="P-loop containing nucleotide triphosphate hydrolases"/>
    <property type="match status" value="1"/>
</dbReference>
<dbReference type="Pfam" id="PF00005">
    <property type="entry name" value="ABC_tran"/>
    <property type="match status" value="1"/>
</dbReference>
<accession>A0A7W2DX61</accession>